<dbReference type="SUPFAM" id="SSF58104">
    <property type="entry name" value="Methyl-accepting chemotaxis protein (MCP) signaling domain"/>
    <property type="match status" value="1"/>
</dbReference>
<sequence>MSIRFRISLYLSLILLAGSIAITTINTITTYFKLTEDIRDSSYLVASRYAFEIQDFFDKALGGLRGLEFQLAHARPSREETIETLKDLAKSDPNYFGAWSVFEPGKFDSKDSQYKNKLGYDATGRFIPYINKAAGQDKPLVLEPVIYYENQDASGYFYNVPKKTGLDFIADPFAYPVSGKEILMISVVKPVRREGQVVGVVGMDITMENMQKMLAPIRPYQGEGYLSLISPGGFYAANGQEPGLVGKDIQDPEWKKKIIEGSEKQELQILKKDGATHFFYSFFLGNYDKKWILEVSVPDNVFWKNLGRIILETVASSLITMIVIVIVLNLIFQKLITKGINAAISFSEEIASGNLVVNNGYERTDEIGKLLQSLDRMKNNIKGIIFEIKGSSESLNSTSDKMAESSKNFYDVAQEQASASEESSAAIEELAASAENVGDSMVKAISHMKDIDGNVILLKEQIARINEEMKSLASLAGESQQQATTGESSMNQSTKAMDEIGDSASRINEILSIITDISEKTNLLALNAAIEAARAGEAGKGFAVVAEEISKLASQTSNSVQEIGQLVESTNRAVMNGTSKVKEASGILAKLRSSVDMFGVSAKNVLDSVNTQEKNTEKIHQSASSLMSFSLQIEEAVQEQKRASEEITKTILSISEGTQDIASGADDLTGFSGNMHTQSEALLRLIDKFKISEKEESESDSKGK</sequence>
<proteinExistence type="inferred from homology"/>
<feature type="region of interest" description="Disordered" evidence="4">
    <location>
        <begin position="474"/>
        <end position="493"/>
    </location>
</feature>
<dbReference type="SMART" id="SM00283">
    <property type="entry name" value="MA"/>
    <property type="match status" value="1"/>
</dbReference>
<keyword evidence="1" id="KW-0145">Chemotaxis</keyword>
<gene>
    <name evidence="8" type="ORF">JWG45_07655</name>
</gene>
<dbReference type="Proteomes" id="UP000724686">
    <property type="component" value="Unassembled WGS sequence"/>
</dbReference>
<dbReference type="CDD" id="cd12913">
    <property type="entry name" value="PDC1_MCP_like"/>
    <property type="match status" value="1"/>
</dbReference>
<dbReference type="PROSITE" id="PS50111">
    <property type="entry name" value="CHEMOTAXIS_TRANSDUC_2"/>
    <property type="match status" value="1"/>
</dbReference>
<dbReference type="InterPro" id="IPR003660">
    <property type="entry name" value="HAMP_dom"/>
</dbReference>
<keyword evidence="5" id="KW-0812">Transmembrane</keyword>
<keyword evidence="5" id="KW-0472">Membrane</keyword>
<dbReference type="RefSeq" id="WP_205279167.1">
    <property type="nucleotide sequence ID" value="NZ_JAFFPU010000029.1"/>
</dbReference>
<dbReference type="PANTHER" id="PTHR43531:SF11">
    <property type="entry name" value="METHYL-ACCEPTING CHEMOTAXIS PROTEIN 3"/>
    <property type="match status" value="1"/>
</dbReference>
<feature type="domain" description="HAMP" evidence="7">
    <location>
        <begin position="334"/>
        <end position="386"/>
    </location>
</feature>
<keyword evidence="5" id="KW-1133">Transmembrane helix</keyword>
<dbReference type="Pfam" id="PF22673">
    <property type="entry name" value="MCP-like_PDC_1"/>
    <property type="match status" value="1"/>
</dbReference>
<evidence type="ECO:0000256" key="4">
    <source>
        <dbReference type="SAM" id="MobiDB-lite"/>
    </source>
</evidence>
<evidence type="ECO:0000256" key="3">
    <source>
        <dbReference type="PROSITE-ProRule" id="PRU00284"/>
    </source>
</evidence>
<comment type="caution">
    <text evidence="8">The sequence shown here is derived from an EMBL/GenBank/DDBJ whole genome shotgun (WGS) entry which is preliminary data.</text>
</comment>
<evidence type="ECO:0000259" key="7">
    <source>
        <dbReference type="PROSITE" id="PS50885"/>
    </source>
</evidence>
<dbReference type="PROSITE" id="PS50885">
    <property type="entry name" value="HAMP"/>
    <property type="match status" value="1"/>
</dbReference>
<dbReference type="EMBL" id="JAFFPU010000029">
    <property type="protein sequence ID" value="MBM9577028.1"/>
    <property type="molecule type" value="Genomic_DNA"/>
</dbReference>
<evidence type="ECO:0000313" key="9">
    <source>
        <dbReference type="Proteomes" id="UP000724686"/>
    </source>
</evidence>
<keyword evidence="9" id="KW-1185">Reference proteome</keyword>
<evidence type="ECO:0000313" key="8">
    <source>
        <dbReference type="EMBL" id="MBM9577028.1"/>
    </source>
</evidence>
<dbReference type="Pfam" id="PF00015">
    <property type="entry name" value="MCPsignal"/>
    <property type="match status" value="1"/>
</dbReference>
<dbReference type="Gene3D" id="1.10.287.950">
    <property type="entry name" value="Methyl-accepting chemotaxis protein"/>
    <property type="match status" value="1"/>
</dbReference>
<feature type="domain" description="Methyl-accepting transducer" evidence="6">
    <location>
        <begin position="391"/>
        <end position="655"/>
    </location>
</feature>
<dbReference type="InterPro" id="IPR004089">
    <property type="entry name" value="MCPsignal_dom"/>
</dbReference>
<evidence type="ECO:0000256" key="1">
    <source>
        <dbReference type="ARBA" id="ARBA00022500"/>
    </source>
</evidence>
<evidence type="ECO:0000259" key="6">
    <source>
        <dbReference type="PROSITE" id="PS50111"/>
    </source>
</evidence>
<dbReference type="InterPro" id="IPR051310">
    <property type="entry name" value="MCP_chemotaxis"/>
</dbReference>
<evidence type="ECO:0000256" key="2">
    <source>
        <dbReference type="ARBA" id="ARBA00029447"/>
    </source>
</evidence>
<accession>A0ABS2UBV7</accession>
<reference evidence="8 9" key="1">
    <citation type="submission" date="2021-02" db="EMBL/GenBank/DDBJ databases">
        <title>Leptospira ainlahdjerensis sp. nov., Leptospira ainazelensis sp. nov., Leptospira abararensis sp. nov. and Leptospira chreensis sp. nov., four new species isolated from water sources in Algeria.</title>
        <authorList>
            <person name="Amara Korba A."/>
            <person name="Kainiu M."/>
            <person name="Vincent A.T."/>
            <person name="Mariet J.-F."/>
            <person name="Veyrier F.J."/>
            <person name="Goarant C."/>
            <person name="Picardeau M."/>
        </authorList>
    </citation>
    <scope>NUCLEOTIDE SEQUENCE [LARGE SCALE GENOMIC DNA]</scope>
    <source>
        <strain evidence="8 9">201903070</strain>
    </source>
</reference>
<feature type="transmembrane region" description="Helical" evidence="5">
    <location>
        <begin position="314"/>
        <end position="332"/>
    </location>
</feature>
<evidence type="ECO:0000256" key="5">
    <source>
        <dbReference type="SAM" id="Phobius"/>
    </source>
</evidence>
<dbReference type="PANTHER" id="PTHR43531">
    <property type="entry name" value="PROTEIN ICFG"/>
    <property type="match status" value="1"/>
</dbReference>
<organism evidence="8 9">
    <name type="scientific">Leptospira ainlahdjerensis</name>
    <dbReference type="NCBI Taxonomy" id="2810033"/>
    <lineage>
        <taxon>Bacteria</taxon>
        <taxon>Pseudomonadati</taxon>
        <taxon>Spirochaetota</taxon>
        <taxon>Spirochaetia</taxon>
        <taxon>Leptospirales</taxon>
        <taxon>Leptospiraceae</taxon>
        <taxon>Leptospira</taxon>
    </lineage>
</organism>
<feature type="compositionally biased region" description="Polar residues" evidence="4">
    <location>
        <begin position="477"/>
        <end position="493"/>
    </location>
</feature>
<comment type="similarity">
    <text evidence="2">Belongs to the methyl-accepting chemotaxis (MCP) protein family.</text>
</comment>
<name>A0ABS2UBV7_9LEPT</name>
<dbReference type="Gene3D" id="3.30.450.20">
    <property type="entry name" value="PAS domain"/>
    <property type="match status" value="2"/>
</dbReference>
<protein>
    <submittedName>
        <fullName evidence="8">Methyl-accepting chemotaxis protein</fullName>
    </submittedName>
</protein>
<keyword evidence="3" id="KW-0807">Transducer</keyword>